<protein>
    <recommendedName>
        <fullName evidence="2">GGDEF domain-containing protein</fullName>
    </recommendedName>
</protein>
<proteinExistence type="predicted"/>
<feature type="transmembrane region" description="Helical" evidence="1">
    <location>
        <begin position="37"/>
        <end position="58"/>
    </location>
</feature>
<evidence type="ECO:0000313" key="4">
    <source>
        <dbReference type="Proteomes" id="UP000001203"/>
    </source>
</evidence>
<feature type="transmembrane region" description="Helical" evidence="1">
    <location>
        <begin position="12"/>
        <end position="31"/>
    </location>
</feature>
<dbReference type="STRING" id="43989.cce_3577"/>
<dbReference type="InterPro" id="IPR050469">
    <property type="entry name" value="Diguanylate_Cyclase"/>
</dbReference>
<dbReference type="Proteomes" id="UP000001203">
    <property type="component" value="Chromosome circular"/>
</dbReference>
<dbReference type="KEGG" id="cyt:cce_3577"/>
<dbReference type="InterPro" id="IPR029787">
    <property type="entry name" value="Nucleotide_cyclase"/>
</dbReference>
<dbReference type="CDD" id="cd01949">
    <property type="entry name" value="GGDEF"/>
    <property type="match status" value="1"/>
</dbReference>
<sequence length="290" mass="33837">MKKFLHKVIQILDTLPQSLILILSLILVLIITSLDYYIKIDLGISIFYLFPIAVVTWYGNRKIGLIFSFLCSLCWLWAEINMIDNSQLWLEPWNATVRLSFFIIVTYLLSELKAAYEREKKLARTDSLTGAVNRRFFRELLREEIDRLARYNHPFTLAYFDVDNFKMVNDQSGHSKGDYLLNKITTTIELNIRQTDILARLGGDEFALILLEIDYQKANLVLHRIQEQLLLMAEVEKMPISFSIGAITYYIIPQSVDHAIEEVDHLMYDIKHHGKNGLKHKLNDKININK</sequence>
<dbReference type="AlphaFoldDB" id="B1X0N6"/>
<keyword evidence="1" id="KW-0472">Membrane</keyword>
<dbReference type="SUPFAM" id="SSF55073">
    <property type="entry name" value="Nucleotide cyclase"/>
    <property type="match status" value="1"/>
</dbReference>
<dbReference type="PROSITE" id="PS50887">
    <property type="entry name" value="GGDEF"/>
    <property type="match status" value="1"/>
</dbReference>
<feature type="domain" description="GGDEF" evidence="2">
    <location>
        <begin position="153"/>
        <end position="283"/>
    </location>
</feature>
<dbReference type="NCBIfam" id="TIGR00254">
    <property type="entry name" value="GGDEF"/>
    <property type="match status" value="1"/>
</dbReference>
<keyword evidence="4" id="KW-1185">Reference proteome</keyword>
<gene>
    <name evidence="3" type="ordered locus">cce_3577</name>
</gene>
<dbReference type="PANTHER" id="PTHR45138:SF9">
    <property type="entry name" value="DIGUANYLATE CYCLASE DGCM-RELATED"/>
    <property type="match status" value="1"/>
</dbReference>
<dbReference type="Pfam" id="PF00990">
    <property type="entry name" value="GGDEF"/>
    <property type="match status" value="1"/>
</dbReference>
<dbReference type="FunFam" id="3.30.70.270:FF:000001">
    <property type="entry name" value="Diguanylate cyclase domain protein"/>
    <property type="match status" value="1"/>
</dbReference>
<keyword evidence="1" id="KW-0812">Transmembrane</keyword>
<keyword evidence="1" id="KW-1133">Transmembrane helix</keyword>
<dbReference type="PANTHER" id="PTHR45138">
    <property type="entry name" value="REGULATORY COMPONENTS OF SENSORY TRANSDUCTION SYSTEM"/>
    <property type="match status" value="1"/>
</dbReference>
<dbReference type="InterPro" id="IPR000160">
    <property type="entry name" value="GGDEF_dom"/>
</dbReference>
<evidence type="ECO:0000313" key="3">
    <source>
        <dbReference type="EMBL" id="ACB52925.1"/>
    </source>
</evidence>
<evidence type="ECO:0000259" key="2">
    <source>
        <dbReference type="PROSITE" id="PS50887"/>
    </source>
</evidence>
<name>B1X0N6_CROS5</name>
<dbReference type="OrthoDB" id="9115at2"/>
<dbReference type="Gene3D" id="3.30.70.270">
    <property type="match status" value="1"/>
</dbReference>
<dbReference type="HOGENOM" id="CLU_000445_11_1_3"/>
<dbReference type="eggNOG" id="COG3706">
    <property type="taxonomic scope" value="Bacteria"/>
</dbReference>
<reference evidence="3 4" key="1">
    <citation type="journal article" date="2008" name="Proc. Natl. Acad. Sci. U.S.A.">
        <title>The genome of Cyanothece 51142, a unicellular diazotrophic cyanobacterium important in the marine nitrogen cycle.</title>
        <authorList>
            <person name="Welsh E.A."/>
            <person name="Liberton M."/>
            <person name="Stoeckel J."/>
            <person name="Loh T."/>
            <person name="Elvitigala T."/>
            <person name="Wang C."/>
            <person name="Wollam A."/>
            <person name="Fulton R.S."/>
            <person name="Clifton S.W."/>
            <person name="Jacobs J.M."/>
            <person name="Aurora R."/>
            <person name="Ghosh B.K."/>
            <person name="Sherman L.A."/>
            <person name="Smith R.D."/>
            <person name="Wilson R.K."/>
            <person name="Pakrasi H.B."/>
        </authorList>
    </citation>
    <scope>NUCLEOTIDE SEQUENCE [LARGE SCALE GENOMIC DNA]</scope>
    <source>
        <strain evidence="4">ATCC 51142 / BH68</strain>
    </source>
</reference>
<dbReference type="InterPro" id="IPR043128">
    <property type="entry name" value="Rev_trsase/Diguanyl_cyclase"/>
</dbReference>
<evidence type="ECO:0000256" key="1">
    <source>
        <dbReference type="SAM" id="Phobius"/>
    </source>
</evidence>
<dbReference type="GO" id="GO:0052621">
    <property type="term" value="F:diguanylate cyclase activity"/>
    <property type="evidence" value="ECO:0007669"/>
    <property type="project" value="TreeGrafter"/>
</dbReference>
<accession>B1X0N6</accession>
<dbReference type="RefSeq" id="WP_009545259.1">
    <property type="nucleotide sequence ID" value="NC_010546.1"/>
</dbReference>
<dbReference type="SMART" id="SM00267">
    <property type="entry name" value="GGDEF"/>
    <property type="match status" value="1"/>
</dbReference>
<organism evidence="3 4">
    <name type="scientific">Crocosphaera subtropica (strain ATCC 51142 / BH68)</name>
    <name type="common">Cyanothece sp. (strain ATCC 51142)</name>
    <dbReference type="NCBI Taxonomy" id="43989"/>
    <lineage>
        <taxon>Bacteria</taxon>
        <taxon>Bacillati</taxon>
        <taxon>Cyanobacteriota</taxon>
        <taxon>Cyanophyceae</taxon>
        <taxon>Oscillatoriophycideae</taxon>
        <taxon>Chroococcales</taxon>
        <taxon>Aphanothecaceae</taxon>
        <taxon>Crocosphaera</taxon>
        <taxon>Crocosphaera subtropica</taxon>
    </lineage>
</organism>
<dbReference type="EMBL" id="CP000806">
    <property type="protein sequence ID" value="ACB52925.1"/>
    <property type="molecule type" value="Genomic_DNA"/>
</dbReference>